<feature type="domain" description="PpiC" evidence="6">
    <location>
        <begin position="286"/>
        <end position="378"/>
    </location>
</feature>
<evidence type="ECO:0000256" key="4">
    <source>
        <dbReference type="ARBA" id="ARBA00023110"/>
    </source>
</evidence>
<dbReference type="Proteomes" id="UP000501237">
    <property type="component" value="Chromosome"/>
</dbReference>
<dbReference type="Gene3D" id="3.10.50.40">
    <property type="match status" value="1"/>
</dbReference>
<dbReference type="Pfam" id="PF13145">
    <property type="entry name" value="Rotamase_2"/>
    <property type="match status" value="1"/>
</dbReference>
<comment type="similarity">
    <text evidence="2">Belongs to the PpiC/parvulin rotamase family.</text>
</comment>
<keyword evidence="5" id="KW-0413">Isomerase</keyword>
<dbReference type="PANTHER" id="PTHR47245:SF2">
    <property type="entry name" value="PEPTIDYL-PROLYL CIS-TRANS ISOMERASE HP_0175-RELATED"/>
    <property type="match status" value="1"/>
</dbReference>
<proteinExistence type="inferred from homology"/>
<evidence type="ECO:0000259" key="6">
    <source>
        <dbReference type="PROSITE" id="PS50198"/>
    </source>
</evidence>
<dbReference type="InterPro" id="IPR046357">
    <property type="entry name" value="PPIase_dom_sf"/>
</dbReference>
<dbReference type="KEGG" id="poj:PtoMrB4_00310"/>
<comment type="catalytic activity">
    <reaction evidence="1">
        <text>[protein]-peptidylproline (omega=180) = [protein]-peptidylproline (omega=0)</text>
        <dbReference type="Rhea" id="RHEA:16237"/>
        <dbReference type="Rhea" id="RHEA-COMP:10747"/>
        <dbReference type="Rhea" id="RHEA-COMP:10748"/>
        <dbReference type="ChEBI" id="CHEBI:83833"/>
        <dbReference type="ChEBI" id="CHEBI:83834"/>
        <dbReference type="EC" id="5.2.1.8"/>
    </reaction>
</comment>
<evidence type="ECO:0000256" key="2">
    <source>
        <dbReference type="ARBA" id="ARBA00007656"/>
    </source>
</evidence>
<protein>
    <recommendedName>
        <fullName evidence="3">peptidylprolyl isomerase</fullName>
        <ecNumber evidence="3">5.2.1.8</ecNumber>
    </recommendedName>
</protein>
<dbReference type="EMBL" id="AP022642">
    <property type="protein sequence ID" value="BCA26054.1"/>
    <property type="molecule type" value="Genomic_DNA"/>
</dbReference>
<dbReference type="SUPFAM" id="SSF54534">
    <property type="entry name" value="FKBP-like"/>
    <property type="match status" value="1"/>
</dbReference>
<reference evidence="7 8" key="1">
    <citation type="journal article" date="2020" name="Microbiol. Resour. Announc.">
        <title>Complete genome sequence of Pseudomonas otitidis strain MrB4, isolated from Lake Biwa in Japan.</title>
        <authorList>
            <person name="Miyazaki K."/>
            <person name="Hase E."/>
            <person name="Maruya T."/>
        </authorList>
    </citation>
    <scope>NUCLEOTIDE SEQUENCE [LARGE SCALE GENOMIC DNA]</scope>
    <source>
        <strain evidence="7 8">MrB4</strain>
    </source>
</reference>
<sequence length="424" mass="48284">MPVKASDRPWRRRGLALLLGAWLGGAQAMPSAPDLRIDGQRLPGRSIALLEQVLTRVKFNTDPRQLRRGLVENHLLARELESQLNEQSRRDLDASVEIEAGNLLEQYFGRRAEEDLSPYLRQPRPLSAERLRQVLAPASRVLVVDSLQLDPTQTREAAATELIRWQFPGEAEQRLDLLDLYQGDNVQGRVELQQGNLGYLARQVQARIQRDRLWYRLGQEGFSAEERQGLRTLVRDRLVRQRYLHQVGLYSDFHHESDNLRARAARVSDADAEAYYQRNLANYRNVAQVQAAHLRVGDQASADRLYAELQQGLDFDEAVRRHSLADDKARTPPGDLGLIRADDPKLDLLHKTALIQKANTLSQPMLIDGAFEILRVRSREDRQLPLADPSVRYEVNQAVAREQLAAEFEARIHQLLADAHVEGL</sequence>
<evidence type="ECO:0000256" key="5">
    <source>
        <dbReference type="PROSITE-ProRule" id="PRU00278"/>
    </source>
</evidence>
<dbReference type="InterPro" id="IPR027304">
    <property type="entry name" value="Trigger_fact/SurA_dom_sf"/>
</dbReference>
<dbReference type="InterPro" id="IPR050245">
    <property type="entry name" value="PrsA_foldase"/>
</dbReference>
<dbReference type="PANTHER" id="PTHR47245">
    <property type="entry name" value="PEPTIDYLPROLYL ISOMERASE"/>
    <property type="match status" value="1"/>
</dbReference>
<evidence type="ECO:0000256" key="1">
    <source>
        <dbReference type="ARBA" id="ARBA00000971"/>
    </source>
</evidence>
<dbReference type="SUPFAM" id="SSF109998">
    <property type="entry name" value="Triger factor/SurA peptide-binding domain-like"/>
    <property type="match status" value="1"/>
</dbReference>
<dbReference type="PROSITE" id="PS50198">
    <property type="entry name" value="PPIC_PPIASE_2"/>
    <property type="match status" value="1"/>
</dbReference>
<evidence type="ECO:0000313" key="7">
    <source>
        <dbReference type="EMBL" id="BCA26054.1"/>
    </source>
</evidence>
<dbReference type="EC" id="5.2.1.8" evidence="3"/>
<name>A0A679GJC1_9GAMM</name>
<dbReference type="InterPro" id="IPR000297">
    <property type="entry name" value="PPIase_PpiC"/>
</dbReference>
<dbReference type="AlphaFoldDB" id="A0A679GJC1"/>
<dbReference type="GO" id="GO:0003755">
    <property type="term" value="F:peptidyl-prolyl cis-trans isomerase activity"/>
    <property type="evidence" value="ECO:0007669"/>
    <property type="project" value="UniProtKB-KW"/>
</dbReference>
<organism evidence="7 8">
    <name type="scientific">Metapseudomonas otitidis</name>
    <dbReference type="NCBI Taxonomy" id="319939"/>
    <lineage>
        <taxon>Bacteria</taxon>
        <taxon>Pseudomonadati</taxon>
        <taxon>Pseudomonadota</taxon>
        <taxon>Gammaproteobacteria</taxon>
        <taxon>Pseudomonadales</taxon>
        <taxon>Pseudomonadaceae</taxon>
        <taxon>Metapseudomonas</taxon>
    </lineage>
</organism>
<keyword evidence="4 5" id="KW-0697">Rotamase</keyword>
<evidence type="ECO:0000313" key="8">
    <source>
        <dbReference type="Proteomes" id="UP000501237"/>
    </source>
</evidence>
<gene>
    <name evidence="7" type="ORF">PtoMrB4_00310</name>
</gene>
<accession>A0A679GJC1</accession>
<evidence type="ECO:0000256" key="3">
    <source>
        <dbReference type="ARBA" id="ARBA00013194"/>
    </source>
</evidence>